<dbReference type="EMBL" id="QPFP01000488">
    <property type="protein sequence ID" value="TEB09854.1"/>
    <property type="molecule type" value="Genomic_DNA"/>
</dbReference>
<dbReference type="PROSITE" id="PS50011">
    <property type="entry name" value="PROTEIN_KINASE_DOM"/>
    <property type="match status" value="1"/>
</dbReference>
<proteinExistence type="predicted"/>
<dbReference type="GO" id="GO:0005524">
    <property type="term" value="F:ATP binding"/>
    <property type="evidence" value="ECO:0007669"/>
    <property type="project" value="InterPro"/>
</dbReference>
<feature type="region of interest" description="Disordered" evidence="1">
    <location>
        <begin position="353"/>
        <end position="373"/>
    </location>
</feature>
<dbReference type="InterPro" id="IPR011009">
    <property type="entry name" value="Kinase-like_dom_sf"/>
</dbReference>
<sequence>MGSSTPESVIDTAMSTLRAFNRSPVPNELSQWICDAVDVSNPEKRGQVWLNTWSRWKSLAPFFVSHGLYLYDYTSDVDRGASPPGVPKARHSTSEQPPWARRAYNQEEDLDFDCLETVRIWPARDADGHEVIIRLVSGPNPSEELKIFLRLNTPDARKDPRNHTLPVLKYLTFNKLIFVVLPRWDTVAHSPWVTSNTVSELLDLAEAFYEGLEFLHEKRIAHRDIHPSNTVMNVLATPGEELNELRASGSVHYAFIDFDSSIAFPENADLSTLRVQRLMRNPVLYMGLKPGLCDPFKDDVLCLTATTQTMVRVIENVVPEVGLFFDKILHCTYDDVPSALQALQSFRRWRAGVTHDQQREPPGGSFWKGRTRK</sequence>
<feature type="domain" description="Protein kinase" evidence="2">
    <location>
        <begin position="71"/>
        <end position="373"/>
    </location>
</feature>
<dbReference type="InterPro" id="IPR000719">
    <property type="entry name" value="Prot_kinase_dom"/>
</dbReference>
<dbReference type="Gene3D" id="1.10.510.10">
    <property type="entry name" value="Transferase(Phosphotransferase) domain 1"/>
    <property type="match status" value="1"/>
</dbReference>
<keyword evidence="4" id="KW-1185">Reference proteome</keyword>
<evidence type="ECO:0000313" key="3">
    <source>
        <dbReference type="EMBL" id="TEB09854.1"/>
    </source>
</evidence>
<dbReference type="OrthoDB" id="3224178at2759"/>
<evidence type="ECO:0000313" key="4">
    <source>
        <dbReference type="Proteomes" id="UP000298030"/>
    </source>
</evidence>
<dbReference type="Proteomes" id="UP000298030">
    <property type="component" value="Unassembled WGS sequence"/>
</dbReference>
<protein>
    <recommendedName>
        <fullName evidence="2">Protein kinase domain-containing protein</fullName>
    </recommendedName>
</protein>
<dbReference type="GO" id="GO:0004672">
    <property type="term" value="F:protein kinase activity"/>
    <property type="evidence" value="ECO:0007669"/>
    <property type="project" value="InterPro"/>
</dbReference>
<comment type="caution">
    <text evidence="3">The sequence shown here is derived from an EMBL/GenBank/DDBJ whole genome shotgun (WGS) entry which is preliminary data.</text>
</comment>
<evidence type="ECO:0000256" key="1">
    <source>
        <dbReference type="SAM" id="MobiDB-lite"/>
    </source>
</evidence>
<dbReference type="AlphaFoldDB" id="A0A4Y7RLI7"/>
<organism evidence="3 4">
    <name type="scientific">Coprinellus micaceus</name>
    <name type="common">Glistening ink-cap mushroom</name>
    <name type="synonym">Coprinus micaceus</name>
    <dbReference type="NCBI Taxonomy" id="71717"/>
    <lineage>
        <taxon>Eukaryota</taxon>
        <taxon>Fungi</taxon>
        <taxon>Dikarya</taxon>
        <taxon>Basidiomycota</taxon>
        <taxon>Agaricomycotina</taxon>
        <taxon>Agaricomycetes</taxon>
        <taxon>Agaricomycetidae</taxon>
        <taxon>Agaricales</taxon>
        <taxon>Agaricineae</taxon>
        <taxon>Psathyrellaceae</taxon>
        <taxon>Coprinellus</taxon>
    </lineage>
</organism>
<accession>A0A4Y7RLI7</accession>
<dbReference type="SUPFAM" id="SSF56112">
    <property type="entry name" value="Protein kinase-like (PK-like)"/>
    <property type="match status" value="1"/>
</dbReference>
<name>A0A4Y7RLI7_COPMI</name>
<reference evidence="3 4" key="1">
    <citation type="journal article" date="2019" name="Nat. Ecol. Evol.">
        <title>Megaphylogeny resolves global patterns of mushroom evolution.</title>
        <authorList>
            <person name="Varga T."/>
            <person name="Krizsan K."/>
            <person name="Foldi C."/>
            <person name="Dima B."/>
            <person name="Sanchez-Garcia M."/>
            <person name="Sanchez-Ramirez S."/>
            <person name="Szollosi G.J."/>
            <person name="Szarkandi J.G."/>
            <person name="Papp V."/>
            <person name="Albert L."/>
            <person name="Andreopoulos W."/>
            <person name="Angelini C."/>
            <person name="Antonin V."/>
            <person name="Barry K.W."/>
            <person name="Bougher N.L."/>
            <person name="Buchanan P."/>
            <person name="Buyck B."/>
            <person name="Bense V."/>
            <person name="Catcheside P."/>
            <person name="Chovatia M."/>
            <person name="Cooper J."/>
            <person name="Damon W."/>
            <person name="Desjardin D."/>
            <person name="Finy P."/>
            <person name="Geml J."/>
            <person name="Haridas S."/>
            <person name="Hughes K."/>
            <person name="Justo A."/>
            <person name="Karasinski D."/>
            <person name="Kautmanova I."/>
            <person name="Kiss B."/>
            <person name="Kocsube S."/>
            <person name="Kotiranta H."/>
            <person name="LaButti K.M."/>
            <person name="Lechner B.E."/>
            <person name="Liimatainen K."/>
            <person name="Lipzen A."/>
            <person name="Lukacs Z."/>
            <person name="Mihaltcheva S."/>
            <person name="Morgado L.N."/>
            <person name="Niskanen T."/>
            <person name="Noordeloos M.E."/>
            <person name="Ohm R.A."/>
            <person name="Ortiz-Santana B."/>
            <person name="Ovrebo C."/>
            <person name="Racz N."/>
            <person name="Riley R."/>
            <person name="Savchenko A."/>
            <person name="Shiryaev A."/>
            <person name="Soop K."/>
            <person name="Spirin V."/>
            <person name="Szebenyi C."/>
            <person name="Tomsovsky M."/>
            <person name="Tulloss R.E."/>
            <person name="Uehling J."/>
            <person name="Grigoriev I.V."/>
            <person name="Vagvolgyi C."/>
            <person name="Papp T."/>
            <person name="Martin F.M."/>
            <person name="Miettinen O."/>
            <person name="Hibbett D.S."/>
            <person name="Nagy L.G."/>
        </authorList>
    </citation>
    <scope>NUCLEOTIDE SEQUENCE [LARGE SCALE GENOMIC DNA]</scope>
    <source>
        <strain evidence="3 4">FP101781</strain>
    </source>
</reference>
<evidence type="ECO:0000259" key="2">
    <source>
        <dbReference type="PROSITE" id="PS50011"/>
    </source>
</evidence>
<gene>
    <name evidence="3" type="ORF">FA13DRAFT_1749164</name>
</gene>